<keyword evidence="8" id="KW-1185">Reference proteome</keyword>
<dbReference type="PIRSF" id="PIRSF000429">
    <property type="entry name" value="Ac-CoA_Ac_transf"/>
    <property type="match status" value="1"/>
</dbReference>
<evidence type="ECO:0000259" key="5">
    <source>
        <dbReference type="Pfam" id="PF00108"/>
    </source>
</evidence>
<keyword evidence="3 4" id="KW-0012">Acyltransferase</keyword>
<accession>A0ABN8EFX6</accession>
<dbReference type="Proteomes" id="UP001153292">
    <property type="component" value="Chromosome 19"/>
</dbReference>
<protein>
    <submittedName>
        <fullName evidence="7">Uncharacterized protein</fullName>
    </submittedName>
</protein>
<name>A0ABN8EFX6_CHISP</name>
<keyword evidence="2 4" id="KW-0808">Transferase</keyword>
<dbReference type="InterPro" id="IPR020617">
    <property type="entry name" value="Thiolase_C"/>
</dbReference>
<dbReference type="Pfam" id="PF02803">
    <property type="entry name" value="Thiolase_C"/>
    <property type="match status" value="1"/>
</dbReference>
<sequence length="398" mass="41769">MSVSCKGIFVVGAKRSPFCKFGGVLRDTPASHVFAATAKDAIETAKLDPSLIDHTIVGNVHYLSQCDGGKTPRYCGSYSGVPIDRPALGVNKACGSGLQAVITGALDILTGVGKVSLTGGTEVMSALPFLVRQARFGTALGKSYLLEDYIQKEFLDSYTGLTLARMAEDLALKYGVSRKTVDEYAAQSHLKWKAAQESNMFDDEVTKLNLTVKKKQFVASKDDLPQPEISVDYLADQPTIVEGASIVTAGNSSTPADGAAAILIAAESTVIQNHLNPLARVAAWACVGTDPQQSGLGAVLAVRKLLDTTGLSVGQVDLFEINETFAAQAVVTVKDLKVDSERVNVSGGAVSMGNPVGATGARMMVHLVHQLRRRNLGRGIVASCCGGGQGLAVLVESV</sequence>
<feature type="domain" description="Thiolase N-terminal" evidence="5">
    <location>
        <begin position="8"/>
        <end position="268"/>
    </location>
</feature>
<evidence type="ECO:0000256" key="3">
    <source>
        <dbReference type="ARBA" id="ARBA00023315"/>
    </source>
</evidence>
<dbReference type="SUPFAM" id="SSF53901">
    <property type="entry name" value="Thiolase-like"/>
    <property type="match status" value="2"/>
</dbReference>
<dbReference type="PROSITE" id="PS00098">
    <property type="entry name" value="THIOLASE_1"/>
    <property type="match status" value="1"/>
</dbReference>
<dbReference type="InterPro" id="IPR002155">
    <property type="entry name" value="Thiolase"/>
</dbReference>
<comment type="similarity">
    <text evidence="1 4">Belongs to the thiolase-like superfamily. Thiolase family.</text>
</comment>
<dbReference type="NCBIfam" id="TIGR01930">
    <property type="entry name" value="AcCoA-C-Actrans"/>
    <property type="match status" value="1"/>
</dbReference>
<evidence type="ECO:0000256" key="2">
    <source>
        <dbReference type="ARBA" id="ARBA00022679"/>
    </source>
</evidence>
<dbReference type="CDD" id="cd00751">
    <property type="entry name" value="thiolase"/>
    <property type="match status" value="1"/>
</dbReference>
<dbReference type="PANTHER" id="PTHR18919">
    <property type="entry name" value="ACETYL-COA C-ACYLTRANSFERASE"/>
    <property type="match status" value="1"/>
</dbReference>
<dbReference type="InterPro" id="IPR016039">
    <property type="entry name" value="Thiolase-like"/>
</dbReference>
<feature type="domain" description="Thiolase C-terminal" evidence="6">
    <location>
        <begin position="276"/>
        <end position="396"/>
    </location>
</feature>
<evidence type="ECO:0000313" key="8">
    <source>
        <dbReference type="Proteomes" id="UP001153292"/>
    </source>
</evidence>
<dbReference type="Pfam" id="PF00108">
    <property type="entry name" value="Thiolase_N"/>
    <property type="match status" value="1"/>
</dbReference>
<dbReference type="PANTHER" id="PTHR18919:SF107">
    <property type="entry name" value="ACETYL-COA ACETYLTRANSFERASE, CYTOSOLIC"/>
    <property type="match status" value="1"/>
</dbReference>
<dbReference type="InterPro" id="IPR020616">
    <property type="entry name" value="Thiolase_N"/>
</dbReference>
<dbReference type="Gene3D" id="3.40.47.10">
    <property type="match status" value="1"/>
</dbReference>
<organism evidence="7 8">
    <name type="scientific">Chilo suppressalis</name>
    <name type="common">Asiatic rice borer moth</name>
    <dbReference type="NCBI Taxonomy" id="168631"/>
    <lineage>
        <taxon>Eukaryota</taxon>
        <taxon>Metazoa</taxon>
        <taxon>Ecdysozoa</taxon>
        <taxon>Arthropoda</taxon>
        <taxon>Hexapoda</taxon>
        <taxon>Insecta</taxon>
        <taxon>Pterygota</taxon>
        <taxon>Neoptera</taxon>
        <taxon>Endopterygota</taxon>
        <taxon>Lepidoptera</taxon>
        <taxon>Glossata</taxon>
        <taxon>Ditrysia</taxon>
        <taxon>Pyraloidea</taxon>
        <taxon>Crambidae</taxon>
        <taxon>Crambinae</taxon>
        <taxon>Chilo</taxon>
    </lineage>
</organism>
<gene>
    <name evidence="7" type="ORF">CHILSU_LOCUS4356</name>
</gene>
<proteinExistence type="inferred from homology"/>
<dbReference type="InterPro" id="IPR020615">
    <property type="entry name" value="Thiolase_acyl_enz_int_AS"/>
</dbReference>
<evidence type="ECO:0000256" key="4">
    <source>
        <dbReference type="RuleBase" id="RU003557"/>
    </source>
</evidence>
<evidence type="ECO:0000259" key="6">
    <source>
        <dbReference type="Pfam" id="PF02803"/>
    </source>
</evidence>
<evidence type="ECO:0000313" key="7">
    <source>
        <dbReference type="EMBL" id="CAH0682081.1"/>
    </source>
</evidence>
<evidence type="ECO:0000256" key="1">
    <source>
        <dbReference type="ARBA" id="ARBA00010982"/>
    </source>
</evidence>
<dbReference type="EMBL" id="OU963912">
    <property type="protein sequence ID" value="CAH0682081.1"/>
    <property type="molecule type" value="Genomic_DNA"/>
</dbReference>
<reference evidence="7" key="1">
    <citation type="submission" date="2021-12" db="EMBL/GenBank/DDBJ databases">
        <authorList>
            <person name="King R."/>
        </authorList>
    </citation>
    <scope>NUCLEOTIDE SEQUENCE</scope>
</reference>